<keyword evidence="3" id="KW-1185">Reference proteome</keyword>
<dbReference type="Proteomes" id="UP000013893">
    <property type="component" value="Chromosome"/>
</dbReference>
<evidence type="ECO:0000313" key="3">
    <source>
        <dbReference type="Proteomes" id="UP000013893"/>
    </source>
</evidence>
<dbReference type="HOGENOM" id="CLU_1719013_0_0_0"/>
<accession>R4PKE0</accession>
<evidence type="ECO:0000313" key="2">
    <source>
        <dbReference type="EMBL" id="AGL62013.1"/>
    </source>
</evidence>
<name>R4PKE0_9BACT</name>
<evidence type="ECO:0000256" key="1">
    <source>
        <dbReference type="SAM" id="MobiDB-lite"/>
    </source>
</evidence>
<feature type="region of interest" description="Disordered" evidence="1">
    <location>
        <begin position="74"/>
        <end position="152"/>
    </location>
</feature>
<sequence>MSYNKDMVRFASFLGSDDSSHFHSNTMADTSSAQESFGTTRNLTFNERQVINKNRQHIRSYRDAGILHTYRSEAHDKKVSAQEQSVEQTVSNDQYSERPLPKQMTPQSSRIDIVRPTRQGFNATKPPAAPAKLPYQRQSFIEPTSRKYNPFA</sequence>
<feature type="compositionally biased region" description="Low complexity" evidence="1">
    <location>
        <begin position="123"/>
        <end position="134"/>
    </location>
</feature>
<protein>
    <submittedName>
        <fullName evidence="2">Uncharacterized protein</fullName>
    </submittedName>
</protein>
<reference evidence="2 3" key="1">
    <citation type="journal article" date="2013" name="Nat. Biotechnol.">
        <title>Genome sequences of rare, uncultured bacteria obtained by differential coverage binning of multiple metagenomes.</title>
        <authorList>
            <person name="Albertsen M."/>
            <person name="Hugenholtz P."/>
            <person name="Skarshewski A."/>
            <person name="Nielsen K.L."/>
            <person name="Tyson G.W."/>
            <person name="Nielsen P.H."/>
        </authorList>
    </citation>
    <scope>NUCLEOTIDE SEQUENCE [LARGE SCALE GENOMIC DNA]</scope>
    <source>
        <strain evidence="2">TM71</strain>
    </source>
</reference>
<feature type="compositionally biased region" description="Polar residues" evidence="1">
    <location>
        <begin position="81"/>
        <end position="94"/>
    </location>
</feature>
<dbReference type="EMBL" id="CP005957">
    <property type="protein sequence ID" value="AGL62013.1"/>
    <property type="molecule type" value="Genomic_DNA"/>
</dbReference>
<organism evidence="2 3">
    <name type="scientific">Candidatus Saccharimonas aalborgensis</name>
    <dbReference type="NCBI Taxonomy" id="1332188"/>
    <lineage>
        <taxon>Bacteria</taxon>
        <taxon>Candidatus Saccharimonadota</taxon>
        <taxon>Candidatus Saccharimonadia</taxon>
        <taxon>Candidatus Saccharimonadales</taxon>
        <taxon>Candidatus Saccharimonadaceae</taxon>
        <taxon>Candidatus Saccharimonas</taxon>
    </lineage>
</organism>
<proteinExistence type="predicted"/>
<dbReference type="AlphaFoldDB" id="R4PKE0"/>
<gene>
    <name evidence="2" type="ORF">L336_0304</name>
</gene>
<dbReference type="KEGG" id="saal:L336_0304"/>